<dbReference type="PANTHER" id="PTHR31743">
    <property type="entry name" value="TRANSIENT RECEPTOR POTENTIAL CHANNEL 4-ASSOCIATED PROTEIN TCPC4AP"/>
    <property type="match status" value="1"/>
</dbReference>
<gene>
    <name evidence="1" type="ORF">PAPYR_9368</name>
</gene>
<keyword evidence="2" id="KW-1185">Reference proteome</keyword>
<proteinExistence type="predicted"/>
<protein>
    <submittedName>
        <fullName evidence="1">Trpc4-associated protein</fullName>
    </submittedName>
</protein>
<comment type="caution">
    <text evidence="1">The sequence shown here is derived from an EMBL/GenBank/DDBJ whole genome shotgun (WGS) entry which is preliminary data.</text>
</comment>
<dbReference type="PANTHER" id="PTHR31743:SF1">
    <property type="entry name" value="SHORT TRANSIENT RECEPTOR POTENTIAL CHANNEL 4-ASSOCIATED PROTEIN"/>
    <property type="match status" value="1"/>
</dbReference>
<dbReference type="Pfam" id="PF12463">
    <property type="entry name" value="DUF3689"/>
    <property type="match status" value="1"/>
</dbReference>
<sequence length="191" mass="21678">MQIIFDLLGSIVKFNPTALVLLDKMLGPGRVASFEGLILAHPLDANVFVRSLLVTMHHCPLMPPCHVTSFVEERRLRILRDLLTAITPSEVCTENVCCVNTMFITWLTYPQPGGLPAILDGLREYTQYPAYRSLIGTLRQFVVFWKLHYARKCKDAHSLGFTSRIPIPEWHRLMDDLLHLTAADPMPPRLA</sequence>
<name>A0ABQ8UB46_9EUKA</name>
<accession>A0ABQ8UB46</accession>
<dbReference type="InterPro" id="IPR022162">
    <property type="entry name" value="TRPC4AP"/>
</dbReference>
<dbReference type="EMBL" id="JAPMOS010000099">
    <property type="protein sequence ID" value="KAJ4455616.1"/>
    <property type="molecule type" value="Genomic_DNA"/>
</dbReference>
<organism evidence="1 2">
    <name type="scientific">Paratrimastix pyriformis</name>
    <dbReference type="NCBI Taxonomy" id="342808"/>
    <lineage>
        <taxon>Eukaryota</taxon>
        <taxon>Metamonada</taxon>
        <taxon>Preaxostyla</taxon>
        <taxon>Paratrimastigidae</taxon>
        <taxon>Paratrimastix</taxon>
    </lineage>
</organism>
<evidence type="ECO:0000313" key="2">
    <source>
        <dbReference type="Proteomes" id="UP001141327"/>
    </source>
</evidence>
<reference evidence="1" key="1">
    <citation type="journal article" date="2022" name="bioRxiv">
        <title>Genomics of Preaxostyla Flagellates Illuminates Evolutionary Transitions and the Path Towards Mitochondrial Loss.</title>
        <authorList>
            <person name="Novak L.V.F."/>
            <person name="Treitli S.C."/>
            <person name="Pyrih J."/>
            <person name="Halakuc P."/>
            <person name="Pipaliya S.V."/>
            <person name="Vacek V."/>
            <person name="Brzon O."/>
            <person name="Soukal P."/>
            <person name="Eme L."/>
            <person name="Dacks J.B."/>
            <person name="Karnkowska A."/>
            <person name="Elias M."/>
            <person name="Hampl V."/>
        </authorList>
    </citation>
    <scope>NUCLEOTIDE SEQUENCE</scope>
    <source>
        <strain evidence="1">RCP-MX</strain>
    </source>
</reference>
<evidence type="ECO:0000313" key="1">
    <source>
        <dbReference type="EMBL" id="KAJ4455616.1"/>
    </source>
</evidence>
<dbReference type="Proteomes" id="UP001141327">
    <property type="component" value="Unassembled WGS sequence"/>
</dbReference>